<reference evidence="7 8" key="1">
    <citation type="submission" date="2023-03" db="EMBL/GenBank/DDBJ databases">
        <title>Bacillus Genome Sequencing.</title>
        <authorList>
            <person name="Dunlap C."/>
        </authorList>
    </citation>
    <scope>NUCLEOTIDE SEQUENCE [LARGE SCALE GENOMIC DNA]</scope>
    <source>
        <strain evidence="7 8">B-59205</strain>
    </source>
</reference>
<comment type="caution">
    <text evidence="7">The sequence shown here is derived from an EMBL/GenBank/DDBJ whole genome shotgun (WGS) entry which is preliminary data.</text>
</comment>
<protein>
    <recommendedName>
        <fullName evidence="2">cysteine-S-conjugate beta-lyase</fullName>
        <ecNumber evidence="2">4.4.1.13</ecNumber>
    </recommendedName>
</protein>
<name>A0AAW9NJX7_9BACL</name>
<sequence>MSIFNEIVDRRKSRSYKWDRMEQIFNIEDASDILPMWIADMDFAAPKEVIEAIEERLKHPVFGYSYVCNGCKAAVVSWYERRHQWTIEPEAILFHHGVVPAIASIIETFTEPNDKVAISTPVYPPFSSVTKNQGRELVCCDLVEVNGSYTYDFVKLEELFKQGVKLYILCNPHNPAGVVWSRAQLEELVALCIKYDVYLLADEIHADVILPGAQFTPTLTVEGSEQAKIISCIAPTKTFNLAGIQAAMMVVPNKDLRKQLEQNAMAHGKMDLNAFASAAVQAAYTHGDAWLDELIDYLSVNMDYVMKELNALDGISVAKPDGTYLMWIDYRETGLLEKEMMDRLLTIGKVALEPGTKYGEAGRGFLRINVACPFSVVEDGVARFKKAFAAN</sequence>
<evidence type="ECO:0000313" key="7">
    <source>
        <dbReference type="EMBL" id="MEC1178022.1"/>
    </source>
</evidence>
<gene>
    <name evidence="7" type="ORF">P9B03_05955</name>
</gene>
<keyword evidence="7" id="KW-0808">Transferase</keyword>
<proteinExistence type="inferred from homology"/>
<dbReference type="InterPro" id="IPR004839">
    <property type="entry name" value="Aminotransferase_I/II_large"/>
</dbReference>
<feature type="domain" description="Aminotransferase class I/classII large" evidence="6">
    <location>
        <begin position="39"/>
        <end position="373"/>
    </location>
</feature>
<dbReference type="NCBIfam" id="TIGR04350">
    <property type="entry name" value="C_S_lyase_PatB"/>
    <property type="match status" value="1"/>
</dbReference>
<dbReference type="PANTHER" id="PTHR43525:SF1">
    <property type="entry name" value="PROTEIN MALY"/>
    <property type="match status" value="1"/>
</dbReference>
<dbReference type="PANTHER" id="PTHR43525">
    <property type="entry name" value="PROTEIN MALY"/>
    <property type="match status" value="1"/>
</dbReference>
<evidence type="ECO:0000256" key="2">
    <source>
        <dbReference type="ARBA" id="ARBA00012224"/>
    </source>
</evidence>
<dbReference type="Pfam" id="PF00155">
    <property type="entry name" value="Aminotran_1_2"/>
    <property type="match status" value="1"/>
</dbReference>
<evidence type="ECO:0000256" key="4">
    <source>
        <dbReference type="ARBA" id="ARBA00023239"/>
    </source>
</evidence>
<evidence type="ECO:0000256" key="3">
    <source>
        <dbReference type="ARBA" id="ARBA00022898"/>
    </source>
</evidence>
<dbReference type="AlphaFoldDB" id="A0AAW9NJX7"/>
<dbReference type="InterPro" id="IPR027619">
    <property type="entry name" value="C-S_lyase_PatB-like"/>
</dbReference>
<evidence type="ECO:0000259" key="6">
    <source>
        <dbReference type="Pfam" id="PF00155"/>
    </source>
</evidence>
<accession>A0AAW9NJX7</accession>
<dbReference type="RefSeq" id="WP_326122553.1">
    <property type="nucleotide sequence ID" value="NZ_JARSFG010000008.1"/>
</dbReference>
<keyword evidence="4 7" id="KW-0456">Lyase</keyword>
<dbReference type="Gene3D" id="3.90.1150.10">
    <property type="entry name" value="Aspartate Aminotransferase, domain 1"/>
    <property type="match status" value="1"/>
</dbReference>
<dbReference type="InterPro" id="IPR015424">
    <property type="entry name" value="PyrdxlP-dep_Trfase"/>
</dbReference>
<dbReference type="EC" id="4.4.1.13" evidence="2"/>
<keyword evidence="3" id="KW-0663">Pyridoxal phosphate</keyword>
<evidence type="ECO:0000256" key="5">
    <source>
        <dbReference type="ARBA" id="ARBA00037974"/>
    </source>
</evidence>
<keyword evidence="7" id="KW-0032">Aminotransferase</keyword>
<evidence type="ECO:0000313" key="8">
    <source>
        <dbReference type="Proteomes" id="UP001344888"/>
    </source>
</evidence>
<comment type="cofactor">
    <cofactor evidence="1">
        <name>pyridoxal 5'-phosphate</name>
        <dbReference type="ChEBI" id="CHEBI:597326"/>
    </cofactor>
</comment>
<dbReference type="GO" id="GO:0030170">
    <property type="term" value="F:pyridoxal phosphate binding"/>
    <property type="evidence" value="ECO:0007669"/>
    <property type="project" value="InterPro"/>
</dbReference>
<dbReference type="Proteomes" id="UP001344888">
    <property type="component" value="Unassembled WGS sequence"/>
</dbReference>
<dbReference type="GO" id="GO:0008483">
    <property type="term" value="F:transaminase activity"/>
    <property type="evidence" value="ECO:0007669"/>
    <property type="project" value="UniProtKB-KW"/>
</dbReference>
<dbReference type="SUPFAM" id="SSF53383">
    <property type="entry name" value="PLP-dependent transferases"/>
    <property type="match status" value="1"/>
</dbReference>
<dbReference type="Gene3D" id="3.40.640.10">
    <property type="entry name" value="Type I PLP-dependent aspartate aminotransferase-like (Major domain)"/>
    <property type="match status" value="1"/>
</dbReference>
<comment type="similarity">
    <text evidence="5">Belongs to the class-II pyridoxal-phosphate-dependent aminotransferase family. MalY/PatB cystathionine beta-lyase subfamily.</text>
</comment>
<dbReference type="CDD" id="cd00609">
    <property type="entry name" value="AAT_like"/>
    <property type="match status" value="1"/>
</dbReference>
<dbReference type="EMBL" id="JARSFG010000008">
    <property type="protein sequence ID" value="MEC1178022.1"/>
    <property type="molecule type" value="Genomic_DNA"/>
</dbReference>
<keyword evidence="8" id="KW-1185">Reference proteome</keyword>
<organism evidence="7 8">
    <name type="scientific">Metasolibacillus meyeri</name>
    <dbReference type="NCBI Taxonomy" id="1071052"/>
    <lineage>
        <taxon>Bacteria</taxon>
        <taxon>Bacillati</taxon>
        <taxon>Bacillota</taxon>
        <taxon>Bacilli</taxon>
        <taxon>Bacillales</taxon>
        <taxon>Caryophanaceae</taxon>
        <taxon>Metasolibacillus</taxon>
    </lineage>
</organism>
<dbReference type="InterPro" id="IPR051798">
    <property type="entry name" value="Class-II_PLP-Dep_Aminotrans"/>
</dbReference>
<evidence type="ECO:0000256" key="1">
    <source>
        <dbReference type="ARBA" id="ARBA00001933"/>
    </source>
</evidence>
<dbReference type="InterPro" id="IPR015421">
    <property type="entry name" value="PyrdxlP-dep_Trfase_major"/>
</dbReference>
<dbReference type="GO" id="GO:0047804">
    <property type="term" value="F:cysteine-S-conjugate beta-lyase activity"/>
    <property type="evidence" value="ECO:0007669"/>
    <property type="project" value="UniProtKB-EC"/>
</dbReference>
<dbReference type="InterPro" id="IPR015422">
    <property type="entry name" value="PyrdxlP-dep_Trfase_small"/>
</dbReference>